<dbReference type="GO" id="GO:0160148">
    <property type="term" value="F:tRNA pseudouridine(55) synthase activity"/>
    <property type="evidence" value="ECO:0007669"/>
    <property type="project" value="UniProtKB-EC"/>
</dbReference>
<evidence type="ECO:0000259" key="6">
    <source>
        <dbReference type="Pfam" id="PF01509"/>
    </source>
</evidence>
<dbReference type="HAMAP" id="MF_01080">
    <property type="entry name" value="TruB_bact"/>
    <property type="match status" value="1"/>
</dbReference>
<proteinExistence type="inferred from homology"/>
<organism evidence="8 9">
    <name type="scientific">Buchnera aphidicola subsp. Cinara cedri (strain Cc)</name>
    <dbReference type="NCBI Taxonomy" id="372461"/>
    <lineage>
        <taxon>Bacteria</taxon>
        <taxon>Pseudomonadati</taxon>
        <taxon>Pseudomonadota</taxon>
        <taxon>Gammaproteobacteria</taxon>
        <taxon>Enterobacterales</taxon>
        <taxon>Erwiniaceae</taxon>
        <taxon>Buchnera</taxon>
    </lineage>
</organism>
<evidence type="ECO:0000313" key="8">
    <source>
        <dbReference type="EMBL" id="ABJ90698.1"/>
    </source>
</evidence>
<dbReference type="InterPro" id="IPR032819">
    <property type="entry name" value="TruB_C"/>
</dbReference>
<dbReference type="GO" id="GO:0031119">
    <property type="term" value="P:tRNA pseudouridine synthesis"/>
    <property type="evidence" value="ECO:0007669"/>
    <property type="project" value="UniProtKB-UniRule"/>
</dbReference>
<dbReference type="PANTHER" id="PTHR13767">
    <property type="entry name" value="TRNA-PSEUDOURIDINE SYNTHASE"/>
    <property type="match status" value="1"/>
</dbReference>
<reference evidence="8 9" key="1">
    <citation type="journal article" date="2006" name="Science">
        <title>A small microbial genome: the end of a long symbiotic relationship?</title>
        <authorList>
            <person name="Perez-Brocal V."/>
            <person name="Gil R."/>
            <person name="Ramos S."/>
            <person name="Lamelas A."/>
            <person name="Postigo M."/>
            <person name="Michelena J.M."/>
            <person name="Silva F.J."/>
            <person name="Moya A."/>
            <person name="Latorre A."/>
        </authorList>
    </citation>
    <scope>NUCLEOTIDE SEQUENCE [LARGE SCALE GENOMIC DNA]</scope>
    <source>
        <strain evidence="9">Cc</strain>
    </source>
</reference>
<dbReference type="GO" id="GO:0016829">
    <property type="term" value="F:lyase activity"/>
    <property type="evidence" value="ECO:0007669"/>
    <property type="project" value="UniProtKB-KW"/>
</dbReference>
<dbReference type="NCBIfam" id="TIGR00431">
    <property type="entry name" value="TruB"/>
    <property type="match status" value="1"/>
</dbReference>
<dbReference type="PANTHER" id="PTHR13767:SF2">
    <property type="entry name" value="PSEUDOURIDYLATE SYNTHASE TRUB1"/>
    <property type="match status" value="1"/>
</dbReference>
<feature type="domain" description="tRNA pseudouridylate synthase B C-terminal" evidence="7">
    <location>
        <begin position="179"/>
        <end position="246"/>
    </location>
</feature>
<gene>
    <name evidence="5 8" type="primary">truB</name>
    <name evidence="8" type="ordered locus">BCc_229</name>
</gene>
<feature type="binding site" evidence="5">
    <location>
        <position position="74"/>
    </location>
    <ligand>
        <name>substrate</name>
    </ligand>
</feature>
<comment type="caution">
    <text evidence="5">Lacks conserved residue(s) required for the propagation of feature annotation.</text>
</comment>
<evidence type="ECO:0000256" key="1">
    <source>
        <dbReference type="ARBA" id="ARBA00000385"/>
    </source>
</evidence>
<sequence length="311" mass="35429">MVFQNNKNYNGILLLDKPKGISSNGILQQIKKIFLAKKAGYTGSLDPMATGMLPILFGNATKFSKYLTDSAKKYHVIAKLGETTSTGDLSGKKLKIKSININTNDIYKILNSFIGEIYQVPPMFSAIKYNGIPLYKYARLGILVPRKKRKLFIYKINFIQFVNPFLEFTVICSKGTYIRSLVNDIGNKLFCGGHVIFLRRLYIKPYNSSKLVTLSNLHFIENKNIEQIHKFYLFNMLNTFLLPVSSFFFKYPIIKILHSDINNFQKKIKIALNFFSTIGLVQVITKKNNIFLGIGKINKFGILTPKCVLCS</sequence>
<dbReference type="GO" id="GO:1990481">
    <property type="term" value="P:mRNA pseudouridine synthesis"/>
    <property type="evidence" value="ECO:0007669"/>
    <property type="project" value="TreeGrafter"/>
</dbReference>
<dbReference type="CDD" id="cd02573">
    <property type="entry name" value="PseudoU_synth_EcTruB"/>
    <property type="match status" value="1"/>
</dbReference>
<dbReference type="Proteomes" id="UP000000669">
    <property type="component" value="Chromosome"/>
</dbReference>
<feature type="active site" description="Nucleophile" evidence="5">
    <location>
        <position position="46"/>
    </location>
</feature>
<protein>
    <recommendedName>
        <fullName evidence="5">tRNA pseudouridine synthase B</fullName>
        <ecNumber evidence="5">5.4.99.25</ecNumber>
    </recommendedName>
    <alternativeName>
        <fullName evidence="5">tRNA pseudouridine(55) synthase</fullName>
        <shortName evidence="5">Psi55 synthase</shortName>
    </alternativeName>
    <alternativeName>
        <fullName evidence="5">tRNA pseudouridylate synthase</fullName>
    </alternativeName>
    <alternativeName>
        <fullName evidence="5">tRNA-uridine isomerase</fullName>
    </alternativeName>
</protein>
<feature type="binding site" evidence="5">
    <location>
        <position position="198"/>
    </location>
    <ligand>
        <name>substrate</name>
    </ligand>
</feature>
<dbReference type="OrthoDB" id="9802309at2"/>
<dbReference type="InterPro" id="IPR020103">
    <property type="entry name" value="PsdUridine_synth_cat_dom_sf"/>
</dbReference>
<evidence type="ECO:0000256" key="2">
    <source>
        <dbReference type="ARBA" id="ARBA00005642"/>
    </source>
</evidence>
<dbReference type="RefSeq" id="WP_011672617.1">
    <property type="nucleotide sequence ID" value="NC_008513.1"/>
</dbReference>
<dbReference type="EMBL" id="CP000263">
    <property type="protein sequence ID" value="ABJ90698.1"/>
    <property type="molecule type" value="Genomic_DNA"/>
</dbReference>
<keyword evidence="9" id="KW-1185">Reference proteome</keyword>
<feature type="domain" description="Pseudouridine synthase II N-terminal" evidence="6">
    <location>
        <begin position="31"/>
        <end position="178"/>
    </location>
</feature>
<evidence type="ECO:0000256" key="4">
    <source>
        <dbReference type="ARBA" id="ARBA00023235"/>
    </source>
</evidence>
<dbReference type="AlphaFoldDB" id="Q057K1"/>
<dbReference type="SUPFAM" id="SSF55120">
    <property type="entry name" value="Pseudouridine synthase"/>
    <property type="match status" value="1"/>
</dbReference>
<dbReference type="Pfam" id="PF16198">
    <property type="entry name" value="TruB_C_2"/>
    <property type="match status" value="1"/>
</dbReference>
<keyword evidence="4 5" id="KW-0413">Isomerase</keyword>
<comment type="catalytic activity">
    <reaction evidence="1 5">
        <text>uridine(55) in tRNA = pseudouridine(55) in tRNA</text>
        <dbReference type="Rhea" id="RHEA:42532"/>
        <dbReference type="Rhea" id="RHEA-COMP:10101"/>
        <dbReference type="Rhea" id="RHEA-COMP:10102"/>
        <dbReference type="ChEBI" id="CHEBI:65314"/>
        <dbReference type="ChEBI" id="CHEBI:65315"/>
        <dbReference type="EC" id="5.4.99.25"/>
    </reaction>
</comment>
<keyword evidence="3 5" id="KW-0819">tRNA processing</keyword>
<dbReference type="GO" id="GO:0003723">
    <property type="term" value="F:RNA binding"/>
    <property type="evidence" value="ECO:0007669"/>
    <property type="project" value="InterPro"/>
</dbReference>
<comment type="similarity">
    <text evidence="2 5">Belongs to the pseudouridine synthase TruB family. Type 1 subfamily.</text>
</comment>
<feature type="binding site" evidence="5">
    <location>
        <position position="177"/>
    </location>
    <ligand>
        <name>substrate</name>
    </ligand>
</feature>
<name>Q057K1_BUCCC</name>
<comment type="function">
    <text evidence="5">Responsible for synthesis of pseudouridine from uracil-55 in the psi GC loop of transfer RNAs.</text>
</comment>
<dbReference type="STRING" id="372461.BCc_229"/>
<keyword evidence="8" id="KW-0456">Lyase</keyword>
<dbReference type="Pfam" id="PF01509">
    <property type="entry name" value="TruB_N"/>
    <property type="match status" value="1"/>
</dbReference>
<accession>Q057K1</accession>
<evidence type="ECO:0000313" key="9">
    <source>
        <dbReference type="Proteomes" id="UP000000669"/>
    </source>
</evidence>
<dbReference type="KEGG" id="bcc:BCc_229"/>
<evidence type="ECO:0000256" key="3">
    <source>
        <dbReference type="ARBA" id="ARBA00022694"/>
    </source>
</evidence>
<dbReference type="EC" id="5.4.99.25" evidence="5"/>
<evidence type="ECO:0000256" key="5">
    <source>
        <dbReference type="HAMAP-Rule" id="MF_01080"/>
    </source>
</evidence>
<dbReference type="Gene3D" id="3.30.2350.10">
    <property type="entry name" value="Pseudouridine synthase"/>
    <property type="match status" value="1"/>
</dbReference>
<dbReference type="InterPro" id="IPR002501">
    <property type="entry name" value="PsdUridine_synth_N"/>
</dbReference>
<dbReference type="HOGENOM" id="CLU_032087_0_3_6"/>
<dbReference type="eggNOG" id="COG0130">
    <property type="taxonomic scope" value="Bacteria"/>
</dbReference>
<dbReference type="InterPro" id="IPR014780">
    <property type="entry name" value="tRNA_psdUridine_synth_TruB"/>
</dbReference>
<evidence type="ECO:0000259" key="7">
    <source>
        <dbReference type="Pfam" id="PF16198"/>
    </source>
</evidence>